<evidence type="ECO:0000313" key="5">
    <source>
        <dbReference type="Proteomes" id="UP000325313"/>
    </source>
</evidence>
<reference evidence="4 5" key="1">
    <citation type="submission" date="2019-05" db="EMBL/GenBank/DDBJ databases">
        <title>Emergence of the Ug99 lineage of the wheat stem rust pathogen through somatic hybridization.</title>
        <authorList>
            <person name="Li F."/>
            <person name="Upadhyaya N.M."/>
            <person name="Sperschneider J."/>
            <person name="Matny O."/>
            <person name="Nguyen-Phuc H."/>
            <person name="Mago R."/>
            <person name="Raley C."/>
            <person name="Miller M.E."/>
            <person name="Silverstein K.A.T."/>
            <person name="Henningsen E."/>
            <person name="Hirsch C.D."/>
            <person name="Visser B."/>
            <person name="Pretorius Z.A."/>
            <person name="Steffenson B.J."/>
            <person name="Schwessinger B."/>
            <person name="Dodds P.N."/>
            <person name="Figueroa M."/>
        </authorList>
    </citation>
    <scope>NUCLEOTIDE SEQUENCE [LARGE SCALE GENOMIC DNA]</scope>
    <source>
        <strain evidence="4 5">Ug99</strain>
    </source>
</reference>
<sequence length="621" mass="72364">MGYIGGAPKFPRTAFSIRLLQFHHIVWKHSAIALTPFSKALDEHLDFNSPLILVNRPELEEEGTYTTRQWRKTLSSAIDAYREMLHREELLLEELLQMSKIKKLAELCPKCFGPTVPGKKEDEPDYIVCMDGNFQYRRHKAASNEIIPLKTPSLFINPDEVEAMAISMSNTRIADVEPESSSDRCTDQHTATNDVCGGHTWKACDDTGIFGMACRHDQILSLINIVRSGERAYFPMTMIDYLLKSTLTHGGTPKKCEFLYNIGCNIEKGISRRDQFSEEQSNNQLKFGSSVFHAYVHKWSCQLKYNPRINEGWGMSDGEGMERIWAYLSPLISSLRYSTKNHRLSALHFRSTHHNQVGKMHAFKLLLDRGKTIEKMMRNSQKELQEISDQHGHHTEYLKNQWFRQIACQLSQMETESQSNLKKQVDQLIDLEDKLREAHEEMVEIQRRQRRTQTVDQVRHMDELPSTLIWLEQQIERIVEELGSEFFESVSGASKNPTDFESELCAKHSCSRLVLDSIYDNLAKKNCRVWMAWNSHCHELLQWSKKYLNMEDPDDRNMEQSWDLVITHCKSMWEKLINQDSIIMELEDHEEYEEEEMLQEEELQTQVENDEDILAGEDEED</sequence>
<feature type="region of interest" description="Disordered" evidence="2">
    <location>
        <begin position="591"/>
        <end position="621"/>
    </location>
</feature>
<dbReference type="Pfam" id="PF18802">
    <property type="entry name" value="CxC1"/>
    <property type="match status" value="1"/>
</dbReference>
<evidence type="ECO:0000313" key="4">
    <source>
        <dbReference type="EMBL" id="KAA1138516.1"/>
    </source>
</evidence>
<dbReference type="EMBL" id="VDEP01000002">
    <property type="protein sequence ID" value="KAA1138516.1"/>
    <property type="molecule type" value="Genomic_DNA"/>
</dbReference>
<dbReference type="PANTHER" id="PTHR33096">
    <property type="entry name" value="CXC2 DOMAIN-CONTAINING PROTEIN"/>
    <property type="match status" value="1"/>
</dbReference>
<keyword evidence="1" id="KW-0175">Coiled coil</keyword>
<dbReference type="InterPro" id="IPR041320">
    <property type="entry name" value="CxC1"/>
</dbReference>
<dbReference type="Proteomes" id="UP000325313">
    <property type="component" value="Unassembled WGS sequence"/>
</dbReference>
<feature type="domain" description="CxC1-like cysteine cluster associated with KDZ transposases" evidence="3">
    <location>
        <begin position="1"/>
        <end position="49"/>
    </location>
</feature>
<dbReference type="Pfam" id="PF18758">
    <property type="entry name" value="KDZ"/>
    <property type="match status" value="1"/>
</dbReference>
<dbReference type="PANTHER" id="PTHR33096:SF1">
    <property type="entry name" value="CXC1-LIKE CYSTEINE CLUSTER ASSOCIATED WITH KDZ TRANSPOSASES DOMAIN-CONTAINING PROTEIN"/>
    <property type="match status" value="1"/>
</dbReference>
<evidence type="ECO:0000259" key="3">
    <source>
        <dbReference type="Pfam" id="PF18802"/>
    </source>
</evidence>
<comment type="caution">
    <text evidence="4">The sequence shown here is derived from an EMBL/GenBank/DDBJ whole genome shotgun (WGS) entry which is preliminary data.</text>
</comment>
<evidence type="ECO:0000256" key="1">
    <source>
        <dbReference type="SAM" id="Coils"/>
    </source>
</evidence>
<name>A0A5B0SJY7_PUCGR</name>
<protein>
    <recommendedName>
        <fullName evidence="3">CxC1-like cysteine cluster associated with KDZ transposases domain-containing protein</fullName>
    </recommendedName>
</protein>
<feature type="coiled-coil region" evidence="1">
    <location>
        <begin position="418"/>
        <end position="448"/>
    </location>
</feature>
<organism evidence="4 5">
    <name type="scientific">Puccinia graminis f. sp. tritici</name>
    <dbReference type="NCBI Taxonomy" id="56615"/>
    <lineage>
        <taxon>Eukaryota</taxon>
        <taxon>Fungi</taxon>
        <taxon>Dikarya</taxon>
        <taxon>Basidiomycota</taxon>
        <taxon>Pucciniomycotina</taxon>
        <taxon>Pucciniomycetes</taxon>
        <taxon>Pucciniales</taxon>
        <taxon>Pucciniaceae</taxon>
        <taxon>Puccinia</taxon>
    </lineage>
</organism>
<evidence type="ECO:0000256" key="2">
    <source>
        <dbReference type="SAM" id="MobiDB-lite"/>
    </source>
</evidence>
<dbReference type="AlphaFoldDB" id="A0A5B0SJY7"/>
<dbReference type="InterPro" id="IPR040521">
    <property type="entry name" value="KDZ"/>
</dbReference>
<accession>A0A5B0SJY7</accession>
<proteinExistence type="predicted"/>
<gene>
    <name evidence="4" type="ORF">PGTUg99_023407</name>
</gene>